<accession>A0A392W0U6</accession>
<name>A0A392W0U6_9FABA</name>
<comment type="caution">
    <text evidence="1">The sequence shown here is derived from an EMBL/GenBank/DDBJ whole genome shotgun (WGS) entry which is preliminary data.</text>
</comment>
<protein>
    <submittedName>
        <fullName evidence="1">Uncharacterized protein</fullName>
    </submittedName>
</protein>
<evidence type="ECO:0000313" key="2">
    <source>
        <dbReference type="Proteomes" id="UP000265520"/>
    </source>
</evidence>
<dbReference type="AlphaFoldDB" id="A0A392W0U6"/>
<keyword evidence="2" id="KW-1185">Reference proteome</keyword>
<feature type="non-terminal residue" evidence="1">
    <location>
        <position position="53"/>
    </location>
</feature>
<organism evidence="1 2">
    <name type="scientific">Trifolium medium</name>
    <dbReference type="NCBI Taxonomy" id="97028"/>
    <lineage>
        <taxon>Eukaryota</taxon>
        <taxon>Viridiplantae</taxon>
        <taxon>Streptophyta</taxon>
        <taxon>Embryophyta</taxon>
        <taxon>Tracheophyta</taxon>
        <taxon>Spermatophyta</taxon>
        <taxon>Magnoliopsida</taxon>
        <taxon>eudicotyledons</taxon>
        <taxon>Gunneridae</taxon>
        <taxon>Pentapetalae</taxon>
        <taxon>rosids</taxon>
        <taxon>fabids</taxon>
        <taxon>Fabales</taxon>
        <taxon>Fabaceae</taxon>
        <taxon>Papilionoideae</taxon>
        <taxon>50 kb inversion clade</taxon>
        <taxon>NPAAA clade</taxon>
        <taxon>Hologalegina</taxon>
        <taxon>IRL clade</taxon>
        <taxon>Trifolieae</taxon>
        <taxon>Trifolium</taxon>
    </lineage>
</organism>
<sequence>MIADRLSWNGELPVWSWQWIEALSSNDEQQLDELKDLLAGAIFPSNTQDRWRW</sequence>
<proteinExistence type="predicted"/>
<dbReference type="EMBL" id="LXQA011326082">
    <property type="protein sequence ID" value="MCI93323.1"/>
    <property type="molecule type" value="Genomic_DNA"/>
</dbReference>
<dbReference type="Proteomes" id="UP000265520">
    <property type="component" value="Unassembled WGS sequence"/>
</dbReference>
<reference evidence="1 2" key="1">
    <citation type="journal article" date="2018" name="Front. Plant Sci.">
        <title>Red Clover (Trifolium pratense) and Zigzag Clover (T. medium) - A Picture of Genomic Similarities and Differences.</title>
        <authorList>
            <person name="Dluhosova J."/>
            <person name="Istvanek J."/>
            <person name="Nedelnik J."/>
            <person name="Repkova J."/>
        </authorList>
    </citation>
    <scope>NUCLEOTIDE SEQUENCE [LARGE SCALE GENOMIC DNA]</scope>
    <source>
        <strain evidence="2">cv. 10/8</strain>
        <tissue evidence="1">Leaf</tissue>
    </source>
</reference>
<evidence type="ECO:0000313" key="1">
    <source>
        <dbReference type="EMBL" id="MCI93323.1"/>
    </source>
</evidence>